<dbReference type="EMBL" id="DS268158">
    <property type="protein sequence ID" value="KMU77948.1"/>
    <property type="molecule type" value="Genomic_DNA"/>
</dbReference>
<reference evidence="2" key="1">
    <citation type="journal article" date="2010" name="Genome Res.">
        <title>Population genomic sequencing of Coccidioides fungi reveals recent hybridization and transposon control.</title>
        <authorList>
            <person name="Neafsey D.E."/>
            <person name="Barker B.M."/>
            <person name="Sharpton T.J."/>
            <person name="Stajich J.E."/>
            <person name="Park D.J."/>
            <person name="Whiston E."/>
            <person name="Hung C.-Y."/>
            <person name="McMahan C."/>
            <person name="White J."/>
            <person name="Sykes S."/>
            <person name="Heiman D."/>
            <person name="Young S."/>
            <person name="Zeng Q."/>
            <person name="Abouelleil A."/>
            <person name="Aftuck L."/>
            <person name="Bessette D."/>
            <person name="Brown A."/>
            <person name="FitzGerald M."/>
            <person name="Lui A."/>
            <person name="Macdonald J.P."/>
            <person name="Priest M."/>
            <person name="Orbach M.J."/>
            <person name="Galgiani J.N."/>
            <person name="Kirkland T.N."/>
            <person name="Cole G.T."/>
            <person name="Birren B.W."/>
            <person name="Henn M.R."/>
            <person name="Taylor J.W."/>
            <person name="Rounsley S.D."/>
        </authorList>
    </citation>
    <scope>NUCLEOTIDE SEQUENCE [LARGE SCALE GENOMIC DNA]</scope>
    <source>
        <strain evidence="2">RMSCC 3703</strain>
    </source>
</reference>
<accession>A0A0J8R2M8</accession>
<sequence length="234" mass="26312">MRWADKRCPIAHWQKAGLRNPRYRSIGRCIVGGAVRRNSPIRQFGKAFHPGHLRRYAHLWNHGDVQQVAEAVGYASVKSIHHHQIEVGNGLCVGLAYAVLYTISHVSGLPTEFVLGNKVINMLSKHPAHHGSRYASTEFARECIVWSGQYNISNRYPVLHDSQHSVDVPDVGFRRKRVQKPRSTHLTKALVAAKRRGITLGSFEGLIAHDDANDIYNGQSFKEKVKPCPRDRGS</sequence>
<dbReference type="AlphaFoldDB" id="A0A0J8R2M8"/>
<gene>
    <name evidence="1" type="ORF">CISG_06858</name>
</gene>
<organism evidence="1 2">
    <name type="scientific">Coccidioides immitis RMSCC 3703</name>
    <dbReference type="NCBI Taxonomy" id="454286"/>
    <lineage>
        <taxon>Eukaryota</taxon>
        <taxon>Fungi</taxon>
        <taxon>Dikarya</taxon>
        <taxon>Ascomycota</taxon>
        <taxon>Pezizomycotina</taxon>
        <taxon>Eurotiomycetes</taxon>
        <taxon>Eurotiomycetidae</taxon>
        <taxon>Onygenales</taxon>
        <taxon>Onygenaceae</taxon>
        <taxon>Coccidioides</taxon>
    </lineage>
</organism>
<protein>
    <submittedName>
        <fullName evidence="1">Uncharacterized protein</fullName>
    </submittedName>
</protein>
<proteinExistence type="predicted"/>
<evidence type="ECO:0000313" key="2">
    <source>
        <dbReference type="Proteomes" id="UP000054559"/>
    </source>
</evidence>
<dbReference type="Proteomes" id="UP000054559">
    <property type="component" value="Unassembled WGS sequence"/>
</dbReference>
<name>A0A0J8R2M8_COCIT</name>
<evidence type="ECO:0000313" key="1">
    <source>
        <dbReference type="EMBL" id="KMU77948.1"/>
    </source>
</evidence>